<feature type="transmembrane region" description="Helical" evidence="2">
    <location>
        <begin position="223"/>
        <end position="243"/>
    </location>
</feature>
<gene>
    <name evidence="3" type="ORF">Z517_07306</name>
</gene>
<dbReference type="OrthoDB" id="4156961at2759"/>
<feature type="transmembrane region" description="Helical" evidence="2">
    <location>
        <begin position="98"/>
        <end position="121"/>
    </location>
</feature>
<keyword evidence="4" id="KW-1185">Reference proteome</keyword>
<dbReference type="HOGENOM" id="CLU_1053762_0_0_1"/>
<name>A0A0D2GQ37_9EURO</name>
<dbReference type="GeneID" id="25306796"/>
<evidence type="ECO:0008006" key="5">
    <source>
        <dbReference type="Google" id="ProtNLM"/>
    </source>
</evidence>
<proteinExistence type="predicted"/>
<evidence type="ECO:0000256" key="1">
    <source>
        <dbReference type="SAM" id="MobiDB-lite"/>
    </source>
</evidence>
<feature type="transmembrane region" description="Helical" evidence="2">
    <location>
        <begin position="188"/>
        <end position="217"/>
    </location>
</feature>
<dbReference type="RefSeq" id="XP_013284498.1">
    <property type="nucleotide sequence ID" value="XM_013429044.1"/>
</dbReference>
<reference evidence="3 4" key="1">
    <citation type="submission" date="2015-01" db="EMBL/GenBank/DDBJ databases">
        <title>The Genome Sequence of Fonsecaea pedrosoi CBS 271.37.</title>
        <authorList>
            <consortium name="The Broad Institute Genomics Platform"/>
            <person name="Cuomo C."/>
            <person name="de Hoog S."/>
            <person name="Gorbushina A."/>
            <person name="Stielow B."/>
            <person name="Teixiera M."/>
            <person name="Abouelleil A."/>
            <person name="Chapman S.B."/>
            <person name="Priest M."/>
            <person name="Young S.K."/>
            <person name="Wortman J."/>
            <person name="Nusbaum C."/>
            <person name="Birren B."/>
        </authorList>
    </citation>
    <scope>NUCLEOTIDE SEQUENCE [LARGE SCALE GENOMIC DNA]</scope>
    <source>
        <strain evidence="3 4">CBS 271.37</strain>
    </source>
</reference>
<accession>A0A0D2GQ37</accession>
<organism evidence="3 4">
    <name type="scientific">Fonsecaea pedrosoi CBS 271.37</name>
    <dbReference type="NCBI Taxonomy" id="1442368"/>
    <lineage>
        <taxon>Eukaryota</taxon>
        <taxon>Fungi</taxon>
        <taxon>Dikarya</taxon>
        <taxon>Ascomycota</taxon>
        <taxon>Pezizomycotina</taxon>
        <taxon>Eurotiomycetes</taxon>
        <taxon>Chaetothyriomycetidae</taxon>
        <taxon>Chaetothyriales</taxon>
        <taxon>Herpotrichiellaceae</taxon>
        <taxon>Fonsecaea</taxon>
    </lineage>
</organism>
<dbReference type="EMBL" id="KN846972">
    <property type="protein sequence ID" value="KIW80690.1"/>
    <property type="molecule type" value="Genomic_DNA"/>
</dbReference>
<keyword evidence="2" id="KW-1133">Transmembrane helix</keyword>
<keyword evidence="2" id="KW-0812">Transmembrane</keyword>
<dbReference type="AlphaFoldDB" id="A0A0D2GQ37"/>
<dbReference type="VEuPathDB" id="FungiDB:Z517_07306"/>
<feature type="region of interest" description="Disordered" evidence="1">
    <location>
        <begin position="51"/>
        <end position="89"/>
    </location>
</feature>
<feature type="compositionally biased region" description="Low complexity" evidence="1">
    <location>
        <begin position="72"/>
        <end position="87"/>
    </location>
</feature>
<dbReference type="Proteomes" id="UP000053029">
    <property type="component" value="Unassembled WGS sequence"/>
</dbReference>
<protein>
    <recommendedName>
        <fullName evidence="5">PGG domain-containing protein</fullName>
    </recommendedName>
</protein>
<keyword evidence="2" id="KW-0472">Membrane</keyword>
<sequence>MSSGSEMQYLAPVVASGRSSRTFVVDHTDSKSEQLLQLILDELASSHNKLKAPRDVPPIETQDFAPARSGLPRATTRSSASSSTSPTGSCEDKFYEKFFAAVVAFAAFGGSITFQCIFQAVPETTENPDVPPEHSRTFIAISWVLFTMDLSLASILLAAMYVHKAWYKKRQTTKETHWTRFRFEVFRYVNLIAALVLPLGSVAALAFAALAVSVWSVRVGKTALVSVLTLGVAILILWIGFCIRQFCTRKRRGQHAGAVV</sequence>
<evidence type="ECO:0000313" key="4">
    <source>
        <dbReference type="Proteomes" id="UP000053029"/>
    </source>
</evidence>
<evidence type="ECO:0000313" key="3">
    <source>
        <dbReference type="EMBL" id="KIW80690.1"/>
    </source>
</evidence>
<evidence type="ECO:0000256" key="2">
    <source>
        <dbReference type="SAM" id="Phobius"/>
    </source>
</evidence>
<feature type="transmembrane region" description="Helical" evidence="2">
    <location>
        <begin position="141"/>
        <end position="167"/>
    </location>
</feature>